<dbReference type="InterPro" id="IPR000742">
    <property type="entry name" value="EGF"/>
</dbReference>
<feature type="domain" description="Sushi" evidence="13">
    <location>
        <begin position="201"/>
        <end position="261"/>
    </location>
</feature>
<dbReference type="GO" id="GO:0010001">
    <property type="term" value="P:glial cell differentiation"/>
    <property type="evidence" value="ECO:0007669"/>
    <property type="project" value="TreeGrafter"/>
</dbReference>
<dbReference type="CDD" id="cd00033">
    <property type="entry name" value="CCP"/>
    <property type="match status" value="1"/>
</dbReference>
<feature type="domain" description="C-type lectin" evidence="12">
    <location>
        <begin position="88"/>
        <end position="180"/>
    </location>
</feature>
<evidence type="ECO:0000256" key="6">
    <source>
        <dbReference type="ARBA" id="ARBA00023157"/>
    </source>
</evidence>
<dbReference type="FunFam" id="2.10.25.10:FF:000230">
    <property type="entry name" value="Delta-like protein"/>
    <property type="match status" value="1"/>
</dbReference>
<evidence type="ECO:0008006" key="16">
    <source>
        <dbReference type="Google" id="ProtNLM"/>
    </source>
</evidence>
<dbReference type="PANTHER" id="PTHR22804:SF24">
    <property type="entry name" value="NEUROCAN CORE PROTEIN"/>
    <property type="match status" value="1"/>
</dbReference>
<dbReference type="GO" id="GO:0048812">
    <property type="term" value="P:neuron projection morphogenesis"/>
    <property type="evidence" value="ECO:0007669"/>
    <property type="project" value="UniProtKB-ARBA"/>
</dbReference>
<dbReference type="InterPro" id="IPR000436">
    <property type="entry name" value="Sushi_SCR_CCP_dom"/>
</dbReference>
<dbReference type="InterPro" id="IPR035976">
    <property type="entry name" value="Sushi/SCR/CCP_sf"/>
</dbReference>
<dbReference type="Gene3D" id="2.10.70.10">
    <property type="entry name" value="Complement Module, domain 1"/>
    <property type="match status" value="1"/>
</dbReference>
<evidence type="ECO:0000313" key="14">
    <source>
        <dbReference type="Ensembl" id="ENSMCSP00000006597.1"/>
    </source>
</evidence>
<feature type="region of interest" description="Disordered" evidence="10">
    <location>
        <begin position="132"/>
        <end position="151"/>
    </location>
</feature>
<evidence type="ECO:0000259" key="11">
    <source>
        <dbReference type="PROSITE" id="PS50026"/>
    </source>
</evidence>
<keyword evidence="15" id="KW-1185">Reference proteome</keyword>
<evidence type="ECO:0000256" key="5">
    <source>
        <dbReference type="ARBA" id="ARBA00022737"/>
    </source>
</evidence>
<dbReference type="SMART" id="SM00034">
    <property type="entry name" value="CLECT"/>
    <property type="match status" value="1"/>
</dbReference>
<dbReference type="InterPro" id="IPR016186">
    <property type="entry name" value="C-type_lectin-like/link_sf"/>
</dbReference>
<dbReference type="Pfam" id="PF00008">
    <property type="entry name" value="EGF"/>
    <property type="match status" value="1"/>
</dbReference>
<dbReference type="InterPro" id="IPR016187">
    <property type="entry name" value="CTDL_fold"/>
</dbReference>
<evidence type="ECO:0000313" key="15">
    <source>
        <dbReference type="Proteomes" id="UP000694560"/>
    </source>
</evidence>
<protein>
    <recommendedName>
        <fullName evidence="16">Neurocan</fullName>
    </recommendedName>
</protein>
<dbReference type="GO" id="GO:0072534">
    <property type="term" value="C:perineuronal net"/>
    <property type="evidence" value="ECO:0007669"/>
    <property type="project" value="TreeGrafter"/>
</dbReference>
<dbReference type="GO" id="GO:0005886">
    <property type="term" value="C:plasma membrane"/>
    <property type="evidence" value="ECO:0007669"/>
    <property type="project" value="UniProtKB-ARBA"/>
</dbReference>
<sequence length="262" mass="29223">SVAPAPDPMSPCPTGIPVVPTSLVPTAPVSPCPVPTDIDDCLSSPCQNGGTCTPTEVNSFVCLCLPSYGGSRCEKGAERAVTTTWHKFQGHCYRYFARRRSWEDAERDCRPAGRRPFTSIHSQEEHSFINGGLRPREHLDRPQRPHPYENWREEPTRTNFFAGGEDCVVLVFPRDRKWNDVPAATTTALHLGVTGLCVPPVLCGPPPEVPNAFPVGKKKEKYNIHSSVRYQCQEGFTQRHVPTIKCHSTGKWDRPKILCYKT</sequence>
<evidence type="ECO:0000256" key="3">
    <source>
        <dbReference type="ARBA" id="ARBA00022536"/>
    </source>
</evidence>
<dbReference type="PROSITE" id="PS50923">
    <property type="entry name" value="SUSHI"/>
    <property type="match status" value="1"/>
</dbReference>
<evidence type="ECO:0000256" key="8">
    <source>
        <dbReference type="PROSITE-ProRule" id="PRU00076"/>
    </source>
</evidence>
<dbReference type="Pfam" id="PF00084">
    <property type="entry name" value="Sushi"/>
    <property type="match status" value="1"/>
</dbReference>
<keyword evidence="4" id="KW-0732">Signal</keyword>
<keyword evidence="7" id="KW-0325">Glycoprotein</keyword>
<dbReference type="FunFam" id="2.10.70.10:FF:000003">
    <property type="entry name" value="Versican core protein"/>
    <property type="match status" value="1"/>
</dbReference>
<organism evidence="14 15">
    <name type="scientific">Malurus cyaneus samueli</name>
    <dbReference type="NCBI Taxonomy" id="2593467"/>
    <lineage>
        <taxon>Eukaryota</taxon>
        <taxon>Metazoa</taxon>
        <taxon>Chordata</taxon>
        <taxon>Craniata</taxon>
        <taxon>Vertebrata</taxon>
        <taxon>Euteleostomi</taxon>
        <taxon>Archelosauria</taxon>
        <taxon>Archosauria</taxon>
        <taxon>Dinosauria</taxon>
        <taxon>Saurischia</taxon>
        <taxon>Theropoda</taxon>
        <taxon>Coelurosauria</taxon>
        <taxon>Aves</taxon>
        <taxon>Neognathae</taxon>
        <taxon>Neoaves</taxon>
        <taxon>Telluraves</taxon>
        <taxon>Australaves</taxon>
        <taxon>Passeriformes</taxon>
        <taxon>Meliphagoidea</taxon>
        <taxon>Maluridae</taxon>
        <taxon>Malurus</taxon>
    </lineage>
</organism>
<dbReference type="InterPro" id="IPR001881">
    <property type="entry name" value="EGF-like_Ca-bd_dom"/>
</dbReference>
<keyword evidence="5" id="KW-0677">Repeat</keyword>
<dbReference type="PRINTS" id="PR00010">
    <property type="entry name" value="EGFBLOOD"/>
</dbReference>
<dbReference type="Gene3D" id="3.10.100.10">
    <property type="entry name" value="Mannose-Binding Protein A, subunit A"/>
    <property type="match status" value="1"/>
</dbReference>
<dbReference type="PROSITE" id="PS00022">
    <property type="entry name" value="EGF_1"/>
    <property type="match status" value="1"/>
</dbReference>
<reference evidence="14" key="1">
    <citation type="submission" date="2025-08" db="UniProtKB">
        <authorList>
            <consortium name="Ensembl"/>
        </authorList>
    </citation>
    <scope>IDENTIFICATION</scope>
</reference>
<dbReference type="PROSITE" id="PS50041">
    <property type="entry name" value="C_TYPE_LECTIN_2"/>
    <property type="match status" value="1"/>
</dbReference>
<evidence type="ECO:0000256" key="1">
    <source>
        <dbReference type="ARBA" id="ARBA00004613"/>
    </source>
</evidence>
<name>A0A8C5TF23_9PASS</name>
<feature type="compositionally biased region" description="Basic and acidic residues" evidence="10">
    <location>
        <begin position="134"/>
        <end position="151"/>
    </location>
</feature>
<proteinExistence type="predicted"/>
<keyword evidence="2" id="KW-0964">Secreted</keyword>
<evidence type="ECO:0000259" key="13">
    <source>
        <dbReference type="PROSITE" id="PS50923"/>
    </source>
</evidence>
<comment type="subcellular location">
    <subcellularLocation>
        <location evidence="1">Secreted</location>
    </subcellularLocation>
</comment>
<dbReference type="GO" id="GO:0005509">
    <property type="term" value="F:calcium ion binding"/>
    <property type="evidence" value="ECO:0007669"/>
    <property type="project" value="InterPro"/>
</dbReference>
<comment type="caution">
    <text evidence="8">Lacks conserved residue(s) required for the propagation of feature annotation.</text>
</comment>
<dbReference type="GO" id="GO:0005615">
    <property type="term" value="C:extracellular space"/>
    <property type="evidence" value="ECO:0007669"/>
    <property type="project" value="TreeGrafter"/>
</dbReference>
<evidence type="ECO:0000256" key="2">
    <source>
        <dbReference type="ARBA" id="ARBA00022525"/>
    </source>
</evidence>
<dbReference type="SMART" id="SM00181">
    <property type="entry name" value="EGF"/>
    <property type="match status" value="1"/>
</dbReference>
<feature type="disulfide bond" evidence="8">
    <location>
        <begin position="64"/>
        <end position="73"/>
    </location>
</feature>
<accession>A0A8C5TF23</accession>
<keyword evidence="6 8" id="KW-1015">Disulfide bond</keyword>
<feature type="domain" description="EGF-like" evidence="11">
    <location>
        <begin position="37"/>
        <end position="74"/>
    </location>
</feature>
<dbReference type="SMART" id="SM00032">
    <property type="entry name" value="CCP"/>
    <property type="match status" value="1"/>
</dbReference>
<dbReference type="Gene3D" id="2.10.25.10">
    <property type="entry name" value="Laminin"/>
    <property type="match status" value="1"/>
</dbReference>
<dbReference type="PANTHER" id="PTHR22804">
    <property type="entry name" value="AGGRECAN/VERSICAN PROTEOGLYCAN"/>
    <property type="match status" value="1"/>
</dbReference>
<evidence type="ECO:0000259" key="12">
    <source>
        <dbReference type="PROSITE" id="PS50041"/>
    </source>
</evidence>
<dbReference type="GO" id="GO:0007417">
    <property type="term" value="P:central nervous system development"/>
    <property type="evidence" value="ECO:0007669"/>
    <property type="project" value="TreeGrafter"/>
</dbReference>
<dbReference type="SMART" id="SM00179">
    <property type="entry name" value="EGF_CA"/>
    <property type="match status" value="1"/>
</dbReference>
<evidence type="ECO:0000256" key="10">
    <source>
        <dbReference type="SAM" id="MobiDB-lite"/>
    </source>
</evidence>
<dbReference type="CDD" id="cd00054">
    <property type="entry name" value="EGF_CA"/>
    <property type="match status" value="1"/>
</dbReference>
<keyword evidence="9" id="KW-0768">Sushi</keyword>
<dbReference type="Ensembl" id="ENSMCST00000006754.1">
    <property type="protein sequence ID" value="ENSMCSP00000006597.1"/>
    <property type="gene ID" value="ENSMCSG00000004634.1"/>
</dbReference>
<evidence type="ECO:0000256" key="9">
    <source>
        <dbReference type="PROSITE-ProRule" id="PRU00302"/>
    </source>
</evidence>
<dbReference type="GO" id="GO:0045202">
    <property type="term" value="C:synapse"/>
    <property type="evidence" value="ECO:0007669"/>
    <property type="project" value="TreeGrafter"/>
</dbReference>
<evidence type="ECO:0000256" key="4">
    <source>
        <dbReference type="ARBA" id="ARBA00022729"/>
    </source>
</evidence>
<feature type="disulfide bond" evidence="9">
    <location>
        <begin position="232"/>
        <end position="259"/>
    </location>
</feature>
<dbReference type="InterPro" id="IPR050691">
    <property type="entry name" value="Hyaluronan_bind_Proteoglycan"/>
</dbReference>
<feature type="disulfide bond" evidence="9">
    <location>
        <begin position="203"/>
        <end position="246"/>
    </location>
</feature>
<dbReference type="AlphaFoldDB" id="A0A8C5TF23"/>
<dbReference type="PROSITE" id="PS50026">
    <property type="entry name" value="EGF_3"/>
    <property type="match status" value="1"/>
</dbReference>
<reference evidence="14" key="2">
    <citation type="submission" date="2025-09" db="UniProtKB">
        <authorList>
            <consortium name="Ensembl"/>
        </authorList>
    </citation>
    <scope>IDENTIFICATION</scope>
</reference>
<dbReference type="GO" id="GO:0001501">
    <property type="term" value="P:skeletal system development"/>
    <property type="evidence" value="ECO:0007669"/>
    <property type="project" value="TreeGrafter"/>
</dbReference>
<dbReference type="GO" id="GO:0002052">
    <property type="term" value="P:positive regulation of neuroblast proliferation"/>
    <property type="evidence" value="ECO:0007669"/>
    <property type="project" value="TreeGrafter"/>
</dbReference>
<dbReference type="Proteomes" id="UP000694560">
    <property type="component" value="Unplaced"/>
</dbReference>
<dbReference type="SUPFAM" id="SSF57196">
    <property type="entry name" value="EGF/Laminin"/>
    <property type="match status" value="1"/>
</dbReference>
<evidence type="ECO:0000256" key="7">
    <source>
        <dbReference type="ARBA" id="ARBA00023180"/>
    </source>
</evidence>
<dbReference type="SUPFAM" id="SSF56436">
    <property type="entry name" value="C-type lectin-like"/>
    <property type="match status" value="1"/>
</dbReference>
<keyword evidence="3 8" id="KW-0245">EGF-like domain</keyword>
<dbReference type="SUPFAM" id="SSF57535">
    <property type="entry name" value="Complement control module/SCR domain"/>
    <property type="match status" value="1"/>
</dbReference>
<dbReference type="InterPro" id="IPR001304">
    <property type="entry name" value="C-type_lectin-like"/>
</dbReference>